<keyword evidence="3" id="KW-1185">Reference proteome</keyword>
<evidence type="ECO:0000313" key="3">
    <source>
        <dbReference type="Proteomes" id="UP000005262"/>
    </source>
</evidence>
<dbReference type="KEGG" id="dmi:Desmer_4069"/>
<feature type="chain" id="PRO_5003793207" evidence="1">
    <location>
        <begin position="26"/>
        <end position="315"/>
    </location>
</feature>
<feature type="signal peptide" evidence="1">
    <location>
        <begin position="1"/>
        <end position="25"/>
    </location>
</feature>
<accession>J7IVY4</accession>
<name>J7IVY4_DESMD</name>
<proteinExistence type="predicted"/>
<reference evidence="3" key="2">
    <citation type="submission" date="2012-08" db="EMBL/GenBank/DDBJ databases">
        <title>Finished genome of Desulfosporosinus meridiei DSM 13257.</title>
        <authorList>
            <person name="Huntemann M."/>
            <person name="Wei C.-L."/>
            <person name="Han J."/>
            <person name="Detter J.C."/>
            <person name="Han C."/>
            <person name="Davenport K."/>
            <person name="Daligault H."/>
            <person name="Erkkila T."/>
            <person name="Gu W."/>
            <person name="Munk A.C.C."/>
            <person name="Teshima H."/>
            <person name="Xu Y."/>
            <person name="Chain P."/>
            <person name="Tapia R."/>
            <person name="Chen A."/>
            <person name="Krypides N."/>
            <person name="Mavromatis K."/>
            <person name="Markowitz V."/>
            <person name="Szeto E."/>
            <person name="Ivanova N."/>
            <person name="Mikhailova N."/>
            <person name="Ovchinnikova G."/>
            <person name="Pagani I."/>
            <person name="Pati A."/>
            <person name="Goodwin L."/>
            <person name="Peters L."/>
            <person name="Pitluck S."/>
            <person name="Woyke T."/>
            <person name="Pester M."/>
            <person name="Spring S."/>
            <person name="Ollivier B."/>
            <person name="Rattei T."/>
            <person name="Klenk H.-P."/>
            <person name="Wagner M."/>
            <person name="Loy A."/>
        </authorList>
    </citation>
    <scope>NUCLEOTIDE SEQUENCE [LARGE SCALE GENOMIC DNA]</scope>
    <source>
        <strain evidence="3">ATCC BAA-275 / DSM 13257 / NCIMB 13706 / S10</strain>
    </source>
</reference>
<dbReference type="RefSeq" id="WP_014904809.1">
    <property type="nucleotide sequence ID" value="NC_018515.1"/>
</dbReference>
<protein>
    <submittedName>
        <fullName evidence="2">Uncharacterized protein</fullName>
    </submittedName>
</protein>
<dbReference type="Proteomes" id="UP000005262">
    <property type="component" value="Chromosome"/>
</dbReference>
<dbReference type="EMBL" id="CP003629">
    <property type="protein sequence ID" value="AFQ45900.1"/>
    <property type="molecule type" value="Genomic_DNA"/>
</dbReference>
<sequence>MKKVISRIVPIALVSLLALPGVVQAKGLDDLAKMKNHGNKHYQSSQMNAKWSRFKVELQGNNEEGQVIKIIDNNPVFDYVLASGEDNGNLANGDTVVINVINRGGNIVKRLNYSIEGLEEVDEVDETKSLHLNTATRDLETTYGAVRFLNFNNQASGAEVYLTNAQEKLGTTNRTQIDFYRGTTTDDEKPIGDWEQRNKVRFGYDSDDGKVWVELNAEYEYLAEYNTLKDADFDAIQLMLLNRESDSVVKLENIKVNGKSLGDTVLIGNSSWPKWNLEGALQNSNGNFVVEADLVITGDQPKGELNKLEIVFGKK</sequence>
<evidence type="ECO:0000313" key="2">
    <source>
        <dbReference type="EMBL" id="AFQ45900.1"/>
    </source>
</evidence>
<dbReference type="OrthoDB" id="1793785at2"/>
<dbReference type="AlphaFoldDB" id="J7IVY4"/>
<dbReference type="HOGENOM" id="CLU_887753_0_0_9"/>
<keyword evidence="1" id="KW-0732">Signal</keyword>
<evidence type="ECO:0000256" key="1">
    <source>
        <dbReference type="SAM" id="SignalP"/>
    </source>
</evidence>
<gene>
    <name evidence="2" type="ordered locus">Desmer_4069</name>
</gene>
<reference evidence="2 3" key="1">
    <citation type="journal article" date="2012" name="J. Bacteriol.">
        <title>Complete genome sequences of Desulfosporosinus orientis DSM765T, Desulfosporosinus youngiae DSM17734T, Desulfosporosinus meridiei DSM13257T, and Desulfosporosinus acidiphilus DSM22704T.</title>
        <authorList>
            <person name="Pester M."/>
            <person name="Brambilla E."/>
            <person name="Alazard D."/>
            <person name="Rattei T."/>
            <person name="Weinmaier T."/>
            <person name="Han J."/>
            <person name="Lucas S."/>
            <person name="Lapidus A."/>
            <person name="Cheng J.F."/>
            <person name="Goodwin L."/>
            <person name="Pitluck S."/>
            <person name="Peters L."/>
            <person name="Ovchinnikova G."/>
            <person name="Teshima H."/>
            <person name="Detter J.C."/>
            <person name="Han C.S."/>
            <person name="Tapia R."/>
            <person name="Land M.L."/>
            <person name="Hauser L."/>
            <person name="Kyrpides N.C."/>
            <person name="Ivanova N.N."/>
            <person name="Pagani I."/>
            <person name="Huntmann M."/>
            <person name="Wei C.L."/>
            <person name="Davenport K.W."/>
            <person name="Daligault H."/>
            <person name="Chain P.S."/>
            <person name="Chen A."/>
            <person name="Mavromatis K."/>
            <person name="Markowitz V."/>
            <person name="Szeto E."/>
            <person name="Mikhailova N."/>
            <person name="Pati A."/>
            <person name="Wagner M."/>
            <person name="Woyke T."/>
            <person name="Ollivier B."/>
            <person name="Klenk H.P."/>
            <person name="Spring S."/>
            <person name="Loy A."/>
        </authorList>
    </citation>
    <scope>NUCLEOTIDE SEQUENCE [LARGE SCALE GENOMIC DNA]</scope>
    <source>
        <strain evidence="3">ATCC BAA-275 / DSM 13257 / NCIMB 13706 / S10</strain>
    </source>
</reference>
<organism evidence="2 3">
    <name type="scientific">Desulfosporosinus meridiei (strain ATCC BAA-275 / DSM 13257 / KCTC 12902 / NCIMB 13706 / S10)</name>
    <dbReference type="NCBI Taxonomy" id="768704"/>
    <lineage>
        <taxon>Bacteria</taxon>
        <taxon>Bacillati</taxon>
        <taxon>Bacillota</taxon>
        <taxon>Clostridia</taxon>
        <taxon>Eubacteriales</taxon>
        <taxon>Desulfitobacteriaceae</taxon>
        <taxon>Desulfosporosinus</taxon>
    </lineage>
</organism>